<dbReference type="EMBL" id="CP157677">
    <property type="protein sequence ID" value="XBP72904.1"/>
    <property type="molecule type" value="Genomic_DNA"/>
</dbReference>
<dbReference type="RefSeq" id="WP_349282733.1">
    <property type="nucleotide sequence ID" value="NZ_CBCSCU010000059.1"/>
</dbReference>
<gene>
    <name evidence="2" type="ORF">ABLV49_23120</name>
</gene>
<evidence type="ECO:0000313" key="2">
    <source>
        <dbReference type="EMBL" id="XBP72904.1"/>
    </source>
</evidence>
<feature type="chain" id="PRO_5043448065" evidence="1">
    <location>
        <begin position="19"/>
        <end position="291"/>
    </location>
</feature>
<dbReference type="Pfam" id="PF13557">
    <property type="entry name" value="Phenol_MetA_deg"/>
    <property type="match status" value="1"/>
</dbReference>
<reference evidence="2" key="1">
    <citation type="submission" date="2024-05" db="EMBL/GenBank/DDBJ databases">
        <authorList>
            <person name="Bunk B."/>
            <person name="Swiderski J."/>
            <person name="Sproer C."/>
            <person name="Thiel V."/>
        </authorList>
    </citation>
    <scope>NUCLEOTIDE SEQUENCE</scope>
    <source>
        <strain evidence="2">DSM 17735</strain>
        <plasmid evidence="2">p2</plasmid>
    </source>
</reference>
<keyword evidence="1" id="KW-0732">Signal</keyword>
<accession>A0AAU7LZ70</accession>
<proteinExistence type="predicted"/>
<geneLocation type="plasmid" evidence="2">
    <name>p2</name>
</geneLocation>
<feature type="signal peptide" evidence="1">
    <location>
        <begin position="1"/>
        <end position="18"/>
    </location>
</feature>
<sequence length="291" mass="30268">MKKIIFAAALAASLGAHAGGHYVPGVEGIQAASVPPPGAYYLGYLVDYNIDQFKAPGTRNDLPGHNSGTVVALANRFVWISNHKFAGADFGMEAIVPVIGTSLTINAASISETRTGLGDVYLGPLVLGWHGSNWDAVASAGLWLDSASNSTPVAPGKGFKSTMLTAGATYYFDASKTISGSALMRFETNSKKSGGFKPGNQATLEWGIAKVMGPVQVGVVGYDQVQVSNDSGVGASSNKSSRHAIGAEVVMPIISAGVFLKAAAYKEYRSEAGTGVEPRGNLLRFTFVKAF</sequence>
<dbReference type="AlphaFoldDB" id="A0AAU7LZ70"/>
<name>A0AAU7LZ70_9BURK</name>
<dbReference type="InterPro" id="IPR025737">
    <property type="entry name" value="FApF"/>
</dbReference>
<evidence type="ECO:0000256" key="1">
    <source>
        <dbReference type="SAM" id="SignalP"/>
    </source>
</evidence>
<organism evidence="2">
    <name type="scientific">Polaromonas hydrogenivorans</name>
    <dbReference type="NCBI Taxonomy" id="335476"/>
    <lineage>
        <taxon>Bacteria</taxon>
        <taxon>Pseudomonadati</taxon>
        <taxon>Pseudomonadota</taxon>
        <taxon>Betaproteobacteria</taxon>
        <taxon>Burkholderiales</taxon>
        <taxon>Comamonadaceae</taxon>
        <taxon>Polaromonas</taxon>
    </lineage>
</organism>
<protein>
    <submittedName>
        <fullName evidence="2">Transporter</fullName>
    </submittedName>
</protein>
<keyword evidence="2" id="KW-0614">Plasmid</keyword>